<comment type="caution">
    <text evidence="3">The sequence shown here is derived from an EMBL/GenBank/DDBJ whole genome shotgun (WGS) entry which is preliminary data.</text>
</comment>
<dbReference type="SUPFAM" id="SSF54695">
    <property type="entry name" value="POZ domain"/>
    <property type="match status" value="1"/>
</dbReference>
<sequence>MPKERNKIGEQIASPESVTEDNDTGHLQDLISSLFLSPRYSDLTIICGDIIFTAHRNIVCLQSEFFQRACDGNFKENQGKIELVDQNPILVEKMLQFLYTGDYTFEEPEPPSITALGTSLRTSGRNMDSHTAIFHAQMYAQGDYFLIDRLQVKAKQYFVASFIRNQNSSSFTSTIVEVYTSTAGVNRGLRDVVVELVKDNLTTLRGSAFPILNNNLLTRVPDFAHDLCVSLLDQSVGRTMRPGSLFGRRYDLPSISCELGAFLPDIGNEYQAGGYSDIQLYLQEAPVCQARDRTALLSDLHETTVINTDETLAQLEDGPVPEVDPEDPETPAATINNNTSPRPRYLSYIHPEHALYGPLAYPIFYSTGGRSYH</sequence>
<evidence type="ECO:0000259" key="2">
    <source>
        <dbReference type="PROSITE" id="PS50097"/>
    </source>
</evidence>
<dbReference type="PANTHER" id="PTHR47843">
    <property type="entry name" value="BTB DOMAIN-CONTAINING PROTEIN-RELATED"/>
    <property type="match status" value="1"/>
</dbReference>
<feature type="region of interest" description="Disordered" evidence="1">
    <location>
        <begin position="1"/>
        <end position="23"/>
    </location>
</feature>
<dbReference type="SMART" id="SM00225">
    <property type="entry name" value="BTB"/>
    <property type="match status" value="1"/>
</dbReference>
<dbReference type="Gene3D" id="3.30.710.10">
    <property type="entry name" value="Potassium Channel Kv1.1, Chain A"/>
    <property type="match status" value="1"/>
</dbReference>
<dbReference type="AlphaFoldDB" id="A0A8H5ZUV0"/>
<dbReference type="Pfam" id="PF00651">
    <property type="entry name" value="BTB"/>
    <property type="match status" value="1"/>
</dbReference>
<keyword evidence="4" id="KW-1185">Reference proteome</keyword>
<evidence type="ECO:0000256" key="1">
    <source>
        <dbReference type="SAM" id="MobiDB-lite"/>
    </source>
</evidence>
<dbReference type="CDD" id="cd18186">
    <property type="entry name" value="BTB_POZ_ZBTB_KLHL-like"/>
    <property type="match status" value="1"/>
</dbReference>
<dbReference type="InterPro" id="IPR011333">
    <property type="entry name" value="SKP1/BTB/POZ_sf"/>
</dbReference>
<evidence type="ECO:0000313" key="3">
    <source>
        <dbReference type="EMBL" id="KAF5855565.1"/>
    </source>
</evidence>
<dbReference type="PANTHER" id="PTHR47843:SF5">
    <property type="entry name" value="BTB_POZ DOMAIN PROTEIN"/>
    <property type="match status" value="1"/>
</dbReference>
<dbReference type="Proteomes" id="UP000541154">
    <property type="component" value="Unassembled WGS sequence"/>
</dbReference>
<reference evidence="3 4" key="1">
    <citation type="submission" date="2019-04" db="EMBL/GenBank/DDBJ databases">
        <title>Aspergillus burnettii sp. nov., novel species from soil in southeast Queensland.</title>
        <authorList>
            <person name="Gilchrist C.L.M."/>
            <person name="Pitt J.I."/>
            <person name="Lange L."/>
            <person name="Lacey H.J."/>
            <person name="Vuong D."/>
            <person name="Midgley D.J."/>
            <person name="Greenfield P."/>
            <person name="Bradbury M."/>
            <person name="Lacey E."/>
            <person name="Busk P.K."/>
            <person name="Pilgaard B."/>
            <person name="Chooi Y.H."/>
            <person name="Piggott A.M."/>
        </authorList>
    </citation>
    <scope>NUCLEOTIDE SEQUENCE [LARGE SCALE GENOMIC DNA]</scope>
    <source>
        <strain evidence="3 4">FRR 5400</strain>
    </source>
</reference>
<proteinExistence type="predicted"/>
<evidence type="ECO:0000313" key="4">
    <source>
        <dbReference type="Proteomes" id="UP000541154"/>
    </source>
</evidence>
<dbReference type="PROSITE" id="PS50097">
    <property type="entry name" value="BTB"/>
    <property type="match status" value="1"/>
</dbReference>
<organism evidence="3 4">
    <name type="scientific">Petromyces alliaceus</name>
    <name type="common">Aspergillus alliaceus</name>
    <dbReference type="NCBI Taxonomy" id="209559"/>
    <lineage>
        <taxon>Eukaryota</taxon>
        <taxon>Fungi</taxon>
        <taxon>Dikarya</taxon>
        <taxon>Ascomycota</taxon>
        <taxon>Pezizomycotina</taxon>
        <taxon>Eurotiomycetes</taxon>
        <taxon>Eurotiomycetidae</taxon>
        <taxon>Eurotiales</taxon>
        <taxon>Aspergillaceae</taxon>
        <taxon>Aspergillus</taxon>
        <taxon>Aspergillus subgen. Circumdati</taxon>
    </lineage>
</organism>
<name>A0A8H5ZUV0_PETAA</name>
<protein>
    <recommendedName>
        <fullName evidence="2">BTB domain-containing protein</fullName>
    </recommendedName>
</protein>
<gene>
    <name evidence="3" type="ORF">ETB97_008989</name>
</gene>
<dbReference type="InterPro" id="IPR000210">
    <property type="entry name" value="BTB/POZ_dom"/>
</dbReference>
<feature type="region of interest" description="Disordered" evidence="1">
    <location>
        <begin position="317"/>
        <end position="342"/>
    </location>
</feature>
<feature type="domain" description="BTB" evidence="2">
    <location>
        <begin position="41"/>
        <end position="107"/>
    </location>
</feature>
<dbReference type="EMBL" id="SPNV01000415">
    <property type="protein sequence ID" value="KAF5855565.1"/>
    <property type="molecule type" value="Genomic_DNA"/>
</dbReference>
<accession>A0A8H5ZUV0</accession>